<reference evidence="1 2" key="1">
    <citation type="submission" date="2020-07" db="EMBL/GenBank/DDBJ databases">
        <authorList>
            <person name="Martino G."/>
            <person name="Holtappels D."/>
            <person name="Wagemans J."/>
            <person name="Lavigne R."/>
            <person name="Turina M."/>
            <person name="Ciuffo M."/>
        </authorList>
    </citation>
    <scope>NUCLEOTIDE SEQUENCE [LARGE SCALE GENOMIC DNA]</scope>
</reference>
<gene>
    <name evidence="1" type="ORF">phiK7A1_061</name>
</gene>
<accession>A0A7H0XFQ9</accession>
<evidence type="ECO:0000313" key="2">
    <source>
        <dbReference type="Proteomes" id="UP000516415"/>
    </source>
</evidence>
<keyword evidence="2" id="KW-1185">Reference proteome</keyword>
<protein>
    <submittedName>
        <fullName evidence="1">Uncharacterized protein</fullName>
    </submittedName>
</protein>
<name>A0A7H0XFQ9_9CAUD</name>
<dbReference type="Proteomes" id="UP000516415">
    <property type="component" value="Segment"/>
</dbReference>
<organism evidence="1 2">
    <name type="scientific">Pseudomonas phage phiK7A1</name>
    <dbReference type="NCBI Taxonomy" id="2759194"/>
    <lineage>
        <taxon>Viruses</taxon>
        <taxon>Duplodnaviria</taxon>
        <taxon>Heunggongvirae</taxon>
        <taxon>Uroviricota</taxon>
        <taxon>Caudoviricetes</taxon>
        <taxon>Vandenendeviridae</taxon>
        <taxon>Gorskivirinae</taxon>
        <taxon>Torinovirus</taxon>
        <taxon>Torinovirus K7A1</taxon>
    </lineage>
</organism>
<sequence length="68" mass="7325">MSEIILAFQNAIPNLVLLPVGPDDAPAEFAQVIVGEKGDTGDLDTVEDIDSIAGFTTDPLFYYLLARQ</sequence>
<evidence type="ECO:0000313" key="1">
    <source>
        <dbReference type="EMBL" id="QNR53849.1"/>
    </source>
</evidence>
<proteinExistence type="predicted"/>
<dbReference type="EMBL" id="MT740307">
    <property type="protein sequence ID" value="QNR53849.1"/>
    <property type="molecule type" value="Genomic_DNA"/>
</dbReference>